<feature type="domain" description="FAD dependent oxidoreductase" evidence="2">
    <location>
        <begin position="4"/>
        <end position="392"/>
    </location>
</feature>
<gene>
    <name evidence="3" type="ORF">PSQ90_08495</name>
</gene>
<evidence type="ECO:0000256" key="1">
    <source>
        <dbReference type="ARBA" id="ARBA00023002"/>
    </source>
</evidence>
<dbReference type="InterPro" id="IPR036188">
    <property type="entry name" value="FAD/NAD-bd_sf"/>
</dbReference>
<dbReference type="Gene3D" id="3.50.50.60">
    <property type="entry name" value="FAD/NAD(P)-binding domain"/>
    <property type="match status" value="2"/>
</dbReference>
<reference evidence="3 4" key="1">
    <citation type="submission" date="2023-02" db="EMBL/GenBank/DDBJ databases">
        <title>Devosia chondri sp. nov., isolated from the phycosphere of marine algae.</title>
        <authorList>
            <person name="Kim J.M."/>
            <person name="Lee J.K."/>
            <person name="Choi B.J."/>
            <person name="Bayburt H."/>
            <person name="Jeon C.O."/>
        </authorList>
    </citation>
    <scope>NUCLEOTIDE SEQUENCE [LARGE SCALE GENOMIC DNA]</scope>
    <source>
        <strain evidence="3 4">G2-5</strain>
    </source>
</reference>
<dbReference type="RefSeq" id="WP_282212953.1">
    <property type="nucleotide sequence ID" value="NZ_CP118247.1"/>
</dbReference>
<proteinExistence type="predicted"/>
<name>A0ABY7Z371_9HYPH</name>
<organism evidence="3 4">
    <name type="scientific">Devosia rhodophyticola</name>
    <dbReference type="NCBI Taxonomy" id="3026423"/>
    <lineage>
        <taxon>Bacteria</taxon>
        <taxon>Pseudomonadati</taxon>
        <taxon>Pseudomonadota</taxon>
        <taxon>Alphaproteobacteria</taxon>
        <taxon>Hyphomicrobiales</taxon>
        <taxon>Devosiaceae</taxon>
        <taxon>Devosia</taxon>
    </lineage>
</organism>
<dbReference type="EMBL" id="CP118247">
    <property type="protein sequence ID" value="WDR07440.1"/>
    <property type="molecule type" value="Genomic_DNA"/>
</dbReference>
<dbReference type="PANTHER" id="PTHR13847:SF289">
    <property type="entry name" value="GLYCINE OXIDASE"/>
    <property type="match status" value="1"/>
</dbReference>
<keyword evidence="4" id="KW-1185">Reference proteome</keyword>
<keyword evidence="1" id="KW-0560">Oxidoreductase</keyword>
<dbReference type="InterPro" id="IPR006076">
    <property type="entry name" value="FAD-dep_OxRdtase"/>
</dbReference>
<accession>A0ABY7Z371</accession>
<dbReference type="PANTHER" id="PTHR13847">
    <property type="entry name" value="SARCOSINE DEHYDROGENASE-RELATED"/>
    <property type="match status" value="1"/>
</dbReference>
<dbReference type="Gene3D" id="3.30.9.10">
    <property type="entry name" value="D-Amino Acid Oxidase, subunit A, domain 2"/>
    <property type="match status" value="1"/>
</dbReference>
<sequence length="411" mass="45280">MKADVIVLGAGIVGVSVAIHLSKRHRSVVLIDRRGAGEETSFGNAGLIQREGVAPHLFPQNLLTLLNYARNQSTDMRFQWRALPRLSNFLLQYWWYSRSASYRTIVEDYAKFIAHAVSEHAPLIEETDTHDLIGKAGWMEVYRNDKSFAVARAEAEEHRRFGLTHRAFDGAGLRAQEPGIAGELAGGIHWTQPWTVRDPLALTQAYLGLFRKLGGQFIMGDAATLRPANGGWEVDSHSGAIIAKDAVVALGPWSDMLLRKFGRRLPLGVKRGYHMHYAPRDNVRLSMPIYDEAGFLVVPMHRGIRLTTGAEFALLDAPSNPAQLDRAEQIAAVSYSLGERLDANPWIGARPCTSDMKPIIGPEGRPGLWLALGHAHHGLTLGPATGRLLAEMMTGETPFIDPTPYAVSRFG</sequence>
<evidence type="ECO:0000313" key="3">
    <source>
        <dbReference type="EMBL" id="WDR07440.1"/>
    </source>
</evidence>
<evidence type="ECO:0000259" key="2">
    <source>
        <dbReference type="Pfam" id="PF01266"/>
    </source>
</evidence>
<protein>
    <submittedName>
        <fullName evidence="3">FAD-dependent oxidoreductase</fullName>
    </submittedName>
</protein>
<evidence type="ECO:0000313" key="4">
    <source>
        <dbReference type="Proteomes" id="UP001222118"/>
    </source>
</evidence>
<dbReference type="SUPFAM" id="SSF51905">
    <property type="entry name" value="FAD/NAD(P)-binding domain"/>
    <property type="match status" value="1"/>
</dbReference>
<dbReference type="Proteomes" id="UP001222118">
    <property type="component" value="Chromosome"/>
</dbReference>
<dbReference type="Pfam" id="PF01266">
    <property type="entry name" value="DAO"/>
    <property type="match status" value="1"/>
</dbReference>